<protein>
    <submittedName>
        <fullName evidence="3">Uncharacterized protein</fullName>
    </submittedName>
</protein>
<comment type="caution">
    <text evidence="3">The sequence shown here is derived from an EMBL/GenBank/DDBJ whole genome shotgun (WGS) entry which is preliminary data.</text>
</comment>
<dbReference type="EMBL" id="QWIJ01001297">
    <property type="protein sequence ID" value="RMX75424.1"/>
    <property type="molecule type" value="Genomic_DNA"/>
</dbReference>
<sequence length="429" mass="46918">MRLIMIIFIEIDLLQSHILAKQYISSSLATMAGIRNNPHGLRSTVILLSILLAIVYVAWHGVPIGQNPNQQLLEHFSKGNAPIPPSPLSLVLNESLSNNEGHRAGDYVGNAFQLQERAFLDGLKLKNLYNKYKKKGKELRCVLEGTKATSTPWTDYAAMETWGWQLKQDERPGDYSHVQKQCTGVDLGDLSAGTSITWAHSKTTEQTTNGKQVTYHATNAEYTNVFFPAAGVILANVNYGPSYTTSHGQGAQNPWPKDAPLPKIKQWSDIVALTWLHLTTTDGSHQSPTNLRWLFRRIIRNDDTQNVIGYVCKQKKVGQARPKGATGPPWQAPVWPGLIVRPEEGADEGGFFNALLATPNANGVVWLLAQHREQMGWKTVKSIRVWSDLPSSVVYSPSMLLEIGDVEGEGSSGGSKERGGGGGGGGADS</sequence>
<accession>A0A3M6WA30</accession>
<proteinExistence type="predicted"/>
<dbReference type="AlphaFoldDB" id="A0A3M6WA30"/>
<reference evidence="3 4" key="1">
    <citation type="journal article" date="2018" name="BMC Genomics">
        <title>Genomic evidence for intraspecific hybridization in a clonal and extremely halotolerant yeast.</title>
        <authorList>
            <person name="Gostincar C."/>
            <person name="Stajich J.E."/>
            <person name="Zupancic J."/>
            <person name="Zalar P."/>
            <person name="Gunde-Cimerman N."/>
        </authorList>
    </citation>
    <scope>NUCLEOTIDE SEQUENCE [LARGE SCALE GENOMIC DNA]</scope>
    <source>
        <strain evidence="3 4">EXF-6656</strain>
    </source>
</reference>
<keyword evidence="2" id="KW-1133">Transmembrane helix</keyword>
<name>A0A3M6WA30_HORWE</name>
<evidence type="ECO:0000313" key="4">
    <source>
        <dbReference type="Proteomes" id="UP000281245"/>
    </source>
</evidence>
<dbReference type="OrthoDB" id="5337308at2759"/>
<evidence type="ECO:0000256" key="1">
    <source>
        <dbReference type="SAM" id="MobiDB-lite"/>
    </source>
</evidence>
<keyword evidence="2" id="KW-0812">Transmembrane</keyword>
<feature type="transmembrane region" description="Helical" evidence="2">
    <location>
        <begin position="40"/>
        <end position="59"/>
    </location>
</feature>
<evidence type="ECO:0000313" key="3">
    <source>
        <dbReference type="EMBL" id="RMX75424.1"/>
    </source>
</evidence>
<dbReference type="Proteomes" id="UP000281245">
    <property type="component" value="Unassembled WGS sequence"/>
</dbReference>
<feature type="region of interest" description="Disordered" evidence="1">
    <location>
        <begin position="405"/>
        <end position="429"/>
    </location>
</feature>
<keyword evidence="2" id="KW-0472">Membrane</keyword>
<gene>
    <name evidence="3" type="ORF">D0869_11635</name>
</gene>
<evidence type="ECO:0000256" key="2">
    <source>
        <dbReference type="SAM" id="Phobius"/>
    </source>
</evidence>
<feature type="compositionally biased region" description="Gly residues" evidence="1">
    <location>
        <begin position="420"/>
        <end position="429"/>
    </location>
</feature>
<organism evidence="3 4">
    <name type="scientific">Hortaea werneckii</name>
    <name type="common">Black yeast</name>
    <name type="synonym">Cladosporium werneckii</name>
    <dbReference type="NCBI Taxonomy" id="91943"/>
    <lineage>
        <taxon>Eukaryota</taxon>
        <taxon>Fungi</taxon>
        <taxon>Dikarya</taxon>
        <taxon>Ascomycota</taxon>
        <taxon>Pezizomycotina</taxon>
        <taxon>Dothideomycetes</taxon>
        <taxon>Dothideomycetidae</taxon>
        <taxon>Mycosphaerellales</taxon>
        <taxon>Teratosphaeriaceae</taxon>
        <taxon>Hortaea</taxon>
    </lineage>
</organism>